<dbReference type="InterPro" id="IPR029063">
    <property type="entry name" value="SAM-dependent_MTases_sf"/>
</dbReference>
<dbReference type="SUPFAM" id="SSF53335">
    <property type="entry name" value="S-adenosyl-L-methionine-dependent methyltransferases"/>
    <property type="match status" value="1"/>
</dbReference>
<dbReference type="STRING" id="1458985.BJP34_24900"/>
<dbReference type="Proteomes" id="UP000177870">
    <property type="component" value="Chromosome"/>
</dbReference>
<sequence>MKDSKEFYEGMGLKFMDPQNQTEGIREYMELEDDFILKTFEGVDSVLDVGCGEGRYIRKLAPMVGKITGIDFSQYLVALAKDSTSTFNNVTIINGRAEQLTTLVQETFTYGLLAWNTIGNIPQQLHQAILDNLAKLVDKKIFISTFKSNQDVMDERLRYYAKTGFKVESIDGNQVILEGGLHHANSYSFSYFQELLESAGFSMKTHDLGFVGVMIEGTKQ</sequence>
<keyword evidence="2" id="KW-0808">Transferase</keyword>
<dbReference type="OrthoDB" id="9779104at2"/>
<dbReference type="GO" id="GO:0008168">
    <property type="term" value="F:methyltransferase activity"/>
    <property type="evidence" value="ECO:0007669"/>
    <property type="project" value="UniProtKB-KW"/>
</dbReference>
<name>A0A1D8TXR9_9CYAN</name>
<dbReference type="InterPro" id="IPR041698">
    <property type="entry name" value="Methyltransf_25"/>
</dbReference>
<dbReference type="CDD" id="cd02440">
    <property type="entry name" value="AdoMet_MTases"/>
    <property type="match status" value="1"/>
</dbReference>
<accession>A0A1D8TXR9</accession>
<dbReference type="GO" id="GO:0032259">
    <property type="term" value="P:methylation"/>
    <property type="evidence" value="ECO:0007669"/>
    <property type="project" value="UniProtKB-KW"/>
</dbReference>
<protein>
    <recommendedName>
        <fullName evidence="3">Methyltransferase domain-containing protein</fullName>
    </recommendedName>
</protein>
<dbReference type="PANTHER" id="PTHR43861">
    <property type="entry name" value="TRANS-ACONITATE 2-METHYLTRANSFERASE-RELATED"/>
    <property type="match status" value="1"/>
</dbReference>
<dbReference type="EMBL" id="CP017599">
    <property type="protein sequence ID" value="AOX02246.1"/>
    <property type="molecule type" value="Genomic_DNA"/>
</dbReference>
<evidence type="ECO:0000313" key="5">
    <source>
        <dbReference type="Proteomes" id="UP000177870"/>
    </source>
</evidence>
<dbReference type="PANTHER" id="PTHR43861:SF1">
    <property type="entry name" value="TRANS-ACONITATE 2-METHYLTRANSFERASE"/>
    <property type="match status" value="1"/>
</dbReference>
<evidence type="ECO:0000313" key="4">
    <source>
        <dbReference type="EMBL" id="AOX02246.1"/>
    </source>
</evidence>
<evidence type="ECO:0000256" key="1">
    <source>
        <dbReference type="ARBA" id="ARBA00022603"/>
    </source>
</evidence>
<keyword evidence="1" id="KW-0489">Methyltransferase</keyword>
<evidence type="ECO:0000259" key="3">
    <source>
        <dbReference type="Pfam" id="PF13649"/>
    </source>
</evidence>
<dbReference type="Gene3D" id="3.40.50.150">
    <property type="entry name" value="Vaccinia Virus protein VP39"/>
    <property type="match status" value="1"/>
</dbReference>
<proteinExistence type="predicted"/>
<organism evidence="4 5">
    <name type="scientific">Moorena producens PAL-8-15-08-1</name>
    <dbReference type="NCBI Taxonomy" id="1458985"/>
    <lineage>
        <taxon>Bacteria</taxon>
        <taxon>Bacillati</taxon>
        <taxon>Cyanobacteriota</taxon>
        <taxon>Cyanophyceae</taxon>
        <taxon>Coleofasciculales</taxon>
        <taxon>Coleofasciculaceae</taxon>
        <taxon>Moorena</taxon>
    </lineage>
</organism>
<gene>
    <name evidence="4" type="ORF">BJP34_24900</name>
</gene>
<dbReference type="KEGG" id="mpro:BJP34_24900"/>
<reference evidence="5" key="1">
    <citation type="submission" date="2016-10" db="EMBL/GenBank/DDBJ databases">
        <title>Comparative genomics uncovers the prolific and rare metabolic potential of the cyanobacterial genus Moorea.</title>
        <authorList>
            <person name="Leao T."/>
            <person name="Castelao G."/>
            <person name="Korobeynikov A."/>
            <person name="Monroe E.A."/>
            <person name="Podell S."/>
            <person name="Glukhov E."/>
            <person name="Allen E."/>
            <person name="Gerwick W.H."/>
            <person name="Gerwick L."/>
        </authorList>
    </citation>
    <scope>NUCLEOTIDE SEQUENCE [LARGE SCALE GENOMIC DNA]</scope>
    <source>
        <strain evidence="5">PAL-8-15-08-1</strain>
    </source>
</reference>
<feature type="domain" description="Methyltransferase" evidence="3">
    <location>
        <begin position="46"/>
        <end position="137"/>
    </location>
</feature>
<dbReference type="Pfam" id="PF13649">
    <property type="entry name" value="Methyltransf_25"/>
    <property type="match status" value="1"/>
</dbReference>
<evidence type="ECO:0000256" key="2">
    <source>
        <dbReference type="ARBA" id="ARBA00022679"/>
    </source>
</evidence>
<dbReference type="AlphaFoldDB" id="A0A1D8TXR9"/>
<dbReference type="RefSeq" id="WP_070394665.1">
    <property type="nucleotide sequence ID" value="NZ_CP017599.1"/>
</dbReference>